<dbReference type="GO" id="GO:0022857">
    <property type="term" value="F:transmembrane transporter activity"/>
    <property type="evidence" value="ECO:0007669"/>
    <property type="project" value="UniProtKB-UniRule"/>
</dbReference>
<keyword evidence="10" id="KW-1185">Reference proteome</keyword>
<evidence type="ECO:0000256" key="6">
    <source>
        <dbReference type="ARBA" id="ARBA00023136"/>
    </source>
</evidence>
<dbReference type="Pfam" id="PF06808">
    <property type="entry name" value="DctM"/>
    <property type="match status" value="1"/>
</dbReference>
<comment type="similarity">
    <text evidence="7">Belongs to the TRAP transporter large permease family.</text>
</comment>
<keyword evidence="3 7" id="KW-0997">Cell inner membrane</keyword>
<evidence type="ECO:0000256" key="4">
    <source>
        <dbReference type="ARBA" id="ARBA00022692"/>
    </source>
</evidence>
<feature type="transmembrane region" description="Helical" evidence="7">
    <location>
        <begin position="319"/>
        <end position="335"/>
    </location>
</feature>
<dbReference type="InterPro" id="IPR004681">
    <property type="entry name" value="TRAP_DctM"/>
</dbReference>
<dbReference type="PIRSF" id="PIRSF006066">
    <property type="entry name" value="HI0050"/>
    <property type="match status" value="1"/>
</dbReference>
<evidence type="ECO:0000256" key="1">
    <source>
        <dbReference type="ARBA" id="ARBA00004429"/>
    </source>
</evidence>
<dbReference type="InterPro" id="IPR010656">
    <property type="entry name" value="DctM"/>
</dbReference>
<comment type="subcellular location">
    <subcellularLocation>
        <location evidence="1 7">Cell inner membrane</location>
        <topology evidence="1 7">Multi-pass membrane protein</topology>
    </subcellularLocation>
</comment>
<proteinExistence type="inferred from homology"/>
<dbReference type="Proteomes" id="UP000233332">
    <property type="component" value="Unassembled WGS sequence"/>
</dbReference>
<keyword evidence="6 7" id="KW-0472">Membrane</keyword>
<feature type="transmembrane region" description="Helical" evidence="7">
    <location>
        <begin position="342"/>
        <end position="358"/>
    </location>
</feature>
<evidence type="ECO:0000256" key="3">
    <source>
        <dbReference type="ARBA" id="ARBA00022519"/>
    </source>
</evidence>
<feature type="transmembrane region" description="Helical" evidence="7">
    <location>
        <begin position="174"/>
        <end position="197"/>
    </location>
</feature>
<organism evidence="9 10">
    <name type="scientific">Thalassospira lohafexi</name>
    <dbReference type="NCBI Taxonomy" id="744227"/>
    <lineage>
        <taxon>Bacteria</taxon>
        <taxon>Pseudomonadati</taxon>
        <taxon>Pseudomonadota</taxon>
        <taxon>Alphaproteobacteria</taxon>
        <taxon>Rhodospirillales</taxon>
        <taxon>Thalassospiraceae</taxon>
        <taxon>Thalassospira</taxon>
    </lineage>
</organism>
<feature type="transmembrane region" description="Helical" evidence="7">
    <location>
        <begin position="364"/>
        <end position="386"/>
    </location>
</feature>
<dbReference type="GO" id="GO:0005886">
    <property type="term" value="C:plasma membrane"/>
    <property type="evidence" value="ECO:0007669"/>
    <property type="project" value="UniProtKB-SubCell"/>
</dbReference>
<feature type="transmembrane region" description="Helical" evidence="7">
    <location>
        <begin position="218"/>
        <end position="241"/>
    </location>
</feature>
<dbReference type="EMBL" id="NXGX01000005">
    <property type="protein sequence ID" value="PKR57713.1"/>
    <property type="molecule type" value="Genomic_DNA"/>
</dbReference>
<evidence type="ECO:0000256" key="2">
    <source>
        <dbReference type="ARBA" id="ARBA00022475"/>
    </source>
</evidence>
<protein>
    <recommendedName>
        <fullName evidence="7">TRAP transporter large permease protein</fullName>
    </recommendedName>
</protein>
<feature type="transmembrane region" description="Helical" evidence="7">
    <location>
        <begin position="57"/>
        <end position="78"/>
    </location>
</feature>
<dbReference type="AlphaFoldDB" id="A0A2N3L4F4"/>
<keyword evidence="2" id="KW-1003">Cell membrane</keyword>
<keyword evidence="7" id="KW-0813">Transport</keyword>
<dbReference type="PANTHER" id="PTHR33362">
    <property type="entry name" value="SIALIC ACID TRAP TRANSPORTER PERMEASE PROTEIN SIAT-RELATED"/>
    <property type="match status" value="1"/>
</dbReference>
<keyword evidence="4 7" id="KW-0812">Transmembrane</keyword>
<feature type="transmembrane region" description="Helical" evidence="7">
    <location>
        <begin position="98"/>
        <end position="119"/>
    </location>
</feature>
<dbReference type="NCBIfam" id="TIGR00786">
    <property type="entry name" value="dctM"/>
    <property type="match status" value="1"/>
</dbReference>
<feature type="domain" description="TRAP C4-dicarboxylate transport system permease DctM subunit" evidence="8">
    <location>
        <begin position="10"/>
        <end position="421"/>
    </location>
</feature>
<feature type="transmembrane region" description="Helical" evidence="7">
    <location>
        <begin position="247"/>
        <end position="265"/>
    </location>
</feature>
<comment type="function">
    <text evidence="7">Part of the tripartite ATP-independent periplasmic (TRAP) transport system.</text>
</comment>
<reference evidence="9 10" key="1">
    <citation type="submission" date="2017-09" db="EMBL/GenBank/DDBJ databases">
        <title>Biodiversity and function of Thalassospira species in the particle-attached aromatic-hydrocarbon-degrading consortia from the surface seawater of the China South Sea.</title>
        <authorList>
            <person name="Dong C."/>
            <person name="Lai Q."/>
            <person name="Shao Z."/>
        </authorList>
    </citation>
    <scope>NUCLEOTIDE SEQUENCE [LARGE SCALE GENOMIC DNA]</scope>
    <source>
        <strain evidence="9 10">139Z-12</strain>
    </source>
</reference>
<evidence type="ECO:0000313" key="9">
    <source>
        <dbReference type="EMBL" id="PKR57713.1"/>
    </source>
</evidence>
<sequence length="434" mass="46860">MDYALITMIGLLLLLMFLGSPVIFAIGFAGLSYFFVKPGMTDMLHMFSHKFFTGMDVFIWLSIPLFIIAGEIMTSIGMTDRLVQFSRLLVGRWRGGLAYVNVVGSMMFSGVSGSALADISALGPVEIDMMKKDGYDADFAAAVTVSSAIQGPIIPPSIPLIIFSSLTNTSVAALFLGGAIPGALMGIAQIIVIYFIARKNNFPANPIKALTLGLAFKIFYNAFWALFMPLIIIGGIISGIFTATEAASIAVAYAIVVGICAYRSLSLKQLWAILDRAVRTSASVYLIVGFASVISWILANERVPSELTMLVETLDLQPWMLLLCLNIFFLINGLWIGDSVQLLLFAPLFTPIVAAMGVDPVQFGVIMVVNVMIGLMTPPYGLGLYLGSAISGQPLANIVRKSFPFLISNLIVLMIVTYIPAVSLTLPRLFGFLN</sequence>
<gene>
    <name evidence="9" type="ORF">COO92_13125</name>
</gene>
<evidence type="ECO:0000259" key="8">
    <source>
        <dbReference type="Pfam" id="PF06808"/>
    </source>
</evidence>
<feature type="transmembrane region" description="Helical" evidence="7">
    <location>
        <begin position="406"/>
        <end position="426"/>
    </location>
</feature>
<evidence type="ECO:0000256" key="7">
    <source>
        <dbReference type="RuleBase" id="RU369079"/>
    </source>
</evidence>
<accession>A0A2N3L4F4</accession>
<name>A0A2N3L4F4_9PROT</name>
<evidence type="ECO:0000256" key="5">
    <source>
        <dbReference type="ARBA" id="ARBA00022989"/>
    </source>
</evidence>
<comment type="subunit">
    <text evidence="7">The complex comprises the extracytoplasmic solute receptor protein and the two transmembrane proteins.</text>
</comment>
<dbReference type="PANTHER" id="PTHR33362:SF3">
    <property type="entry name" value="SIALIC ACID TRAP TRANSPORTER PERMEASE PROTEIN SIAT"/>
    <property type="match status" value="1"/>
</dbReference>
<feature type="transmembrane region" description="Helical" evidence="7">
    <location>
        <begin position="277"/>
        <end position="299"/>
    </location>
</feature>
<dbReference type="RefSeq" id="WP_101302787.1">
    <property type="nucleotide sequence ID" value="NZ_NXGX01000005.1"/>
</dbReference>
<evidence type="ECO:0000313" key="10">
    <source>
        <dbReference type="Proteomes" id="UP000233332"/>
    </source>
</evidence>
<feature type="transmembrane region" description="Helical" evidence="7">
    <location>
        <begin position="6"/>
        <end position="36"/>
    </location>
</feature>
<comment type="caution">
    <text evidence="9">The sequence shown here is derived from an EMBL/GenBank/DDBJ whole genome shotgun (WGS) entry which is preliminary data.</text>
</comment>
<keyword evidence="5 7" id="KW-1133">Transmembrane helix</keyword>